<reference evidence="2" key="1">
    <citation type="submission" date="2014-09" db="EMBL/GenBank/DDBJ databases">
        <authorList>
            <person name="Magalhaes I.L.F."/>
            <person name="Oliveira U."/>
            <person name="Santos F.R."/>
            <person name="Vidigal T.H.D.A."/>
            <person name="Brescovit A.D."/>
            <person name="Santos A.J."/>
        </authorList>
    </citation>
    <scope>NUCLEOTIDE SEQUENCE</scope>
    <source>
        <tissue evidence="2">Shoot tissue taken approximately 20 cm above the soil surface</tissue>
    </source>
</reference>
<dbReference type="EMBL" id="GBRH01164955">
    <property type="protein sequence ID" value="JAE32941.1"/>
    <property type="molecule type" value="Transcribed_RNA"/>
</dbReference>
<evidence type="ECO:0000256" key="1">
    <source>
        <dbReference type="SAM" id="MobiDB-lite"/>
    </source>
</evidence>
<accession>A0A0A9HDL7</accession>
<evidence type="ECO:0000313" key="2">
    <source>
        <dbReference type="EMBL" id="JAE32941.1"/>
    </source>
</evidence>
<protein>
    <submittedName>
        <fullName evidence="2">Uncharacterized protein</fullName>
    </submittedName>
</protein>
<proteinExistence type="predicted"/>
<organism evidence="2">
    <name type="scientific">Arundo donax</name>
    <name type="common">Giant reed</name>
    <name type="synonym">Donax arundinaceus</name>
    <dbReference type="NCBI Taxonomy" id="35708"/>
    <lineage>
        <taxon>Eukaryota</taxon>
        <taxon>Viridiplantae</taxon>
        <taxon>Streptophyta</taxon>
        <taxon>Embryophyta</taxon>
        <taxon>Tracheophyta</taxon>
        <taxon>Spermatophyta</taxon>
        <taxon>Magnoliopsida</taxon>
        <taxon>Liliopsida</taxon>
        <taxon>Poales</taxon>
        <taxon>Poaceae</taxon>
        <taxon>PACMAD clade</taxon>
        <taxon>Arundinoideae</taxon>
        <taxon>Arundineae</taxon>
        <taxon>Arundo</taxon>
    </lineage>
</organism>
<name>A0A0A9HDL7_ARUDO</name>
<feature type="compositionally biased region" description="Polar residues" evidence="1">
    <location>
        <begin position="94"/>
        <end position="103"/>
    </location>
</feature>
<dbReference type="AlphaFoldDB" id="A0A0A9HDL7"/>
<feature type="region of interest" description="Disordered" evidence="1">
    <location>
        <begin position="80"/>
        <end position="103"/>
    </location>
</feature>
<sequence>MSMADQSYLLVLCRDCPTLTQVMISFPVSRWTKNLYFARAHEALAHFLWCTARKSLQDLYKSPADLQVPTEISPLTVEPLAEEDPSCATEPYHMNSTRPMMLT</sequence>
<reference evidence="2" key="2">
    <citation type="journal article" date="2015" name="Data Brief">
        <title>Shoot transcriptome of the giant reed, Arundo donax.</title>
        <authorList>
            <person name="Barrero R.A."/>
            <person name="Guerrero F.D."/>
            <person name="Moolhuijzen P."/>
            <person name="Goolsby J.A."/>
            <person name="Tidwell J."/>
            <person name="Bellgard S.E."/>
            <person name="Bellgard M.I."/>
        </authorList>
    </citation>
    <scope>NUCLEOTIDE SEQUENCE</scope>
    <source>
        <tissue evidence="2">Shoot tissue taken approximately 20 cm above the soil surface</tissue>
    </source>
</reference>